<comment type="caution">
    <text evidence="3">The sequence shown here is derived from an EMBL/GenBank/DDBJ whole genome shotgun (WGS) entry which is preliminary data.</text>
</comment>
<feature type="transmembrane region" description="Helical" evidence="2">
    <location>
        <begin position="144"/>
        <end position="173"/>
    </location>
</feature>
<name>A0AA38RPJ5_9PEZI</name>
<protein>
    <submittedName>
        <fullName evidence="3">Uncharacterized protein</fullName>
    </submittedName>
</protein>
<feature type="compositionally biased region" description="Basic and acidic residues" evidence="1">
    <location>
        <begin position="1"/>
        <end position="10"/>
    </location>
</feature>
<keyword evidence="4" id="KW-1185">Reference proteome</keyword>
<keyword evidence="2" id="KW-0812">Transmembrane</keyword>
<gene>
    <name evidence="3" type="ORF">NKR23_g2600</name>
</gene>
<keyword evidence="2" id="KW-0472">Membrane</keyword>
<feature type="compositionally biased region" description="Low complexity" evidence="1">
    <location>
        <begin position="91"/>
        <end position="109"/>
    </location>
</feature>
<accession>A0AA38RPJ5</accession>
<keyword evidence="2" id="KW-1133">Transmembrane helix</keyword>
<evidence type="ECO:0000313" key="4">
    <source>
        <dbReference type="Proteomes" id="UP001174694"/>
    </source>
</evidence>
<evidence type="ECO:0000313" key="3">
    <source>
        <dbReference type="EMBL" id="KAJ9151915.1"/>
    </source>
</evidence>
<proteinExistence type="predicted"/>
<evidence type="ECO:0000256" key="1">
    <source>
        <dbReference type="SAM" id="MobiDB-lite"/>
    </source>
</evidence>
<evidence type="ECO:0000256" key="2">
    <source>
        <dbReference type="SAM" id="Phobius"/>
    </source>
</evidence>
<dbReference type="EMBL" id="JANBVO010000005">
    <property type="protein sequence ID" value="KAJ9151915.1"/>
    <property type="molecule type" value="Genomic_DNA"/>
</dbReference>
<feature type="compositionally biased region" description="Polar residues" evidence="1">
    <location>
        <begin position="76"/>
        <end position="89"/>
    </location>
</feature>
<feature type="region of interest" description="Disordered" evidence="1">
    <location>
        <begin position="1"/>
        <end position="109"/>
    </location>
</feature>
<dbReference type="Proteomes" id="UP001174694">
    <property type="component" value="Unassembled WGS sequence"/>
</dbReference>
<dbReference type="AlphaFoldDB" id="A0AA38RPJ5"/>
<reference evidence="3" key="1">
    <citation type="submission" date="2022-07" db="EMBL/GenBank/DDBJ databases">
        <title>Fungi with potential for degradation of polypropylene.</title>
        <authorList>
            <person name="Gostincar C."/>
        </authorList>
    </citation>
    <scope>NUCLEOTIDE SEQUENCE</scope>
    <source>
        <strain evidence="3">EXF-13308</strain>
    </source>
</reference>
<organism evidence="3 4">
    <name type="scientific">Pleurostoma richardsiae</name>
    <dbReference type="NCBI Taxonomy" id="41990"/>
    <lineage>
        <taxon>Eukaryota</taxon>
        <taxon>Fungi</taxon>
        <taxon>Dikarya</taxon>
        <taxon>Ascomycota</taxon>
        <taxon>Pezizomycotina</taxon>
        <taxon>Sordariomycetes</taxon>
        <taxon>Sordariomycetidae</taxon>
        <taxon>Calosphaeriales</taxon>
        <taxon>Pleurostomataceae</taxon>
        <taxon>Pleurostoma</taxon>
    </lineage>
</organism>
<sequence>MDLETAERQKFIIPHLRTPNQPGLEVHREVEEDAASSPLHHPLHPVDSRQQFSPYRSPEPSFHHRGPDPSIHQPDPSVTQRTASQTSAGPSPFGSPYLRSSSSSVPVSGLHLRNGPRHYVLPPGGFEPFKYEGESPSRRETPRVLGLSVAWFWAAVAACVVVIAAGLGAGLAVGLSNSHHTPNVTSTGTASATIINQQGVASPAPVNPWCPGRNGTVVTPYDASGTPIKFNNEQAMSFQVLCDTYWPAKQSANPGLRTIAAAYAPDMLACMALCAEFNAGYSDAVGDDVEVGGGICVGVALIRAQAEFCYLQNATGTNDTSAANGNPVDSAVLVGPWAGYSKENLTWVFNNNGQGG</sequence>